<evidence type="ECO:0000259" key="2">
    <source>
        <dbReference type="Pfam" id="PF14905"/>
    </source>
</evidence>
<evidence type="ECO:0000256" key="1">
    <source>
        <dbReference type="SAM" id="SignalP"/>
    </source>
</evidence>
<feature type="signal peptide" evidence="1">
    <location>
        <begin position="1"/>
        <end position="18"/>
    </location>
</feature>
<dbReference type="InterPro" id="IPR041700">
    <property type="entry name" value="OMP_b-brl_3"/>
</dbReference>
<gene>
    <name evidence="3" type="ORF">LY11_03346</name>
</gene>
<keyword evidence="3" id="KW-0378">Hydrolase</keyword>
<dbReference type="Pfam" id="PF13620">
    <property type="entry name" value="CarboxypepD_reg"/>
    <property type="match status" value="1"/>
</dbReference>
<dbReference type="AlphaFoldDB" id="A0A327SGY7"/>
<accession>A0A327SGY7</accession>
<dbReference type="OrthoDB" id="1086219at2"/>
<dbReference type="SUPFAM" id="SSF56935">
    <property type="entry name" value="Porins"/>
    <property type="match status" value="1"/>
</dbReference>
<dbReference type="EMBL" id="QLLR01000018">
    <property type="protein sequence ID" value="RAJ28349.1"/>
    <property type="molecule type" value="Genomic_DNA"/>
</dbReference>
<dbReference type="Gene3D" id="2.60.40.1120">
    <property type="entry name" value="Carboxypeptidase-like, regulatory domain"/>
    <property type="match status" value="1"/>
</dbReference>
<evidence type="ECO:0000313" key="3">
    <source>
        <dbReference type="EMBL" id="RAJ28349.1"/>
    </source>
</evidence>
<dbReference type="Proteomes" id="UP000249754">
    <property type="component" value="Unassembled WGS sequence"/>
</dbReference>
<sequence>MRLSLFIVFCFSSIYTFAQSSWVLKGSVTDQASGANLQYTTISVLRAKDSTLVKFTRANEQGNFNIPDLQKGKLFLLITYPGYADYVEHFSLDSTKTTIDFGRIKLTLKATLLADVIIKGKAVAIKIKGDTTEFNASAYQIQPNSKVEDLLKQLPGIQVDKDGKITAQGQAVNKVLVDGEEFFGDDPTLVTKNIRGDMVDKVQLYDKKSDQAAFTGIDDGKKEKTINIKLKEDKKNGYFGKLDLGGATDEFYQAQGMFNAFKGKKKFSAYGTLGNNGKLGLGWQDNGKYGSGNDIQFQDGGINVTSNQNDALDSYDGKYNGEGIPLARTGGLHYDSKWNNDKESINTNYKIGSLSVDGTKSTLSQNNLPTGIINSNSDESFNNYLFKQKLDATYQIKLDSTSTLKVSADGTAKNSNTQNNYIGSSFANDLLLNKSSRKLSNDSHDKIFNASLFWTKKLKKTGRTLSLNMNESVQESKSNGFLKSENNFFNTKGIQDSSQVIDQFKTNIIKSSKFTSNLAYTEPLSKSLSLIVNYGFGISNSSANRKSFNQSPDGNYAYLDTLYSNNYQLDQISNLAGAILNFKKDKTLINFGTKAATISFDQKNVINNTSYKRNFINWNPQVSYQYKFSQQKSFRIAYTGNTSQPNIDQIQPVLINTDPLNIRIGNPDLKSSFNNRIDINYNSYKVLSGQSIYLGGAYNFTSNAIINSVDTDPAGKSTYKSMNLTDHQTSNYYLYVGASQKLKFQDLYAGMNLNSNGNTYYSYVNGSLNKTQSNTYSGQLSISKYQEKKFEGRLSFGPAYTTSQSSLQKSTNDNGWGLNGQSYFTIYLPGKFEIGSDASYEYRGKTQSFNTDFNLFLLNARISRKFLKSESLKFSISANDLLNQNVGFNRNANGNMITQTSYTTIKRYFMASIVWDFNKMGGGTAKKQLTEKTNK</sequence>
<dbReference type="Pfam" id="PF14905">
    <property type="entry name" value="OMP_b-brl_3"/>
    <property type="match status" value="1"/>
</dbReference>
<dbReference type="GO" id="GO:0030246">
    <property type="term" value="F:carbohydrate binding"/>
    <property type="evidence" value="ECO:0007669"/>
    <property type="project" value="InterPro"/>
</dbReference>
<name>A0A327SGY7_9SPHI</name>
<proteinExistence type="predicted"/>
<dbReference type="RefSeq" id="WP_111634771.1">
    <property type="nucleotide sequence ID" value="NZ_QLLR01000018.1"/>
</dbReference>
<evidence type="ECO:0000313" key="4">
    <source>
        <dbReference type="Proteomes" id="UP000249754"/>
    </source>
</evidence>
<dbReference type="InterPro" id="IPR013784">
    <property type="entry name" value="Carb-bd-like_fold"/>
</dbReference>
<organism evidence="3 4">
    <name type="scientific">Pedobacter cryoconitis</name>
    <dbReference type="NCBI Taxonomy" id="188932"/>
    <lineage>
        <taxon>Bacteria</taxon>
        <taxon>Pseudomonadati</taxon>
        <taxon>Bacteroidota</taxon>
        <taxon>Sphingobacteriia</taxon>
        <taxon>Sphingobacteriales</taxon>
        <taxon>Sphingobacteriaceae</taxon>
        <taxon>Pedobacter</taxon>
    </lineage>
</organism>
<keyword evidence="3" id="KW-0121">Carboxypeptidase</keyword>
<comment type="caution">
    <text evidence="3">The sequence shown here is derived from an EMBL/GenBank/DDBJ whole genome shotgun (WGS) entry which is preliminary data.</text>
</comment>
<feature type="chain" id="PRO_5016311710" evidence="1">
    <location>
        <begin position="19"/>
        <end position="935"/>
    </location>
</feature>
<keyword evidence="1" id="KW-0732">Signal</keyword>
<protein>
    <submittedName>
        <fullName evidence="3">Carboxypeptidase family protein</fullName>
    </submittedName>
</protein>
<reference evidence="3 4" key="1">
    <citation type="submission" date="2018-06" db="EMBL/GenBank/DDBJ databases">
        <title>Genomic Encyclopedia of Archaeal and Bacterial Type Strains, Phase II (KMG-II): from individual species to whole genera.</title>
        <authorList>
            <person name="Goeker M."/>
        </authorList>
    </citation>
    <scope>NUCLEOTIDE SEQUENCE [LARGE SCALE GENOMIC DNA]</scope>
    <source>
        <strain evidence="3 4">DSM 14825</strain>
    </source>
</reference>
<dbReference type="SUPFAM" id="SSF49452">
    <property type="entry name" value="Starch-binding domain-like"/>
    <property type="match status" value="1"/>
</dbReference>
<keyword evidence="3" id="KW-0645">Protease</keyword>
<feature type="domain" description="Outer membrane protein beta-barrel" evidence="2">
    <location>
        <begin position="456"/>
        <end position="914"/>
    </location>
</feature>
<dbReference type="GO" id="GO:0004180">
    <property type="term" value="F:carboxypeptidase activity"/>
    <property type="evidence" value="ECO:0007669"/>
    <property type="project" value="UniProtKB-KW"/>
</dbReference>